<feature type="transmembrane region" description="Helical" evidence="1">
    <location>
        <begin position="111"/>
        <end position="136"/>
    </location>
</feature>
<feature type="transmembrane region" description="Helical" evidence="1">
    <location>
        <begin position="81"/>
        <end position="104"/>
    </location>
</feature>
<feature type="domain" description="DUF6533" evidence="2">
    <location>
        <begin position="18"/>
        <end position="63"/>
    </location>
</feature>
<feature type="transmembrane region" description="Helical" evidence="1">
    <location>
        <begin position="156"/>
        <end position="174"/>
    </location>
</feature>
<evidence type="ECO:0000313" key="3">
    <source>
        <dbReference type="EMBL" id="KAF7349957.1"/>
    </source>
</evidence>
<dbReference type="Proteomes" id="UP000620124">
    <property type="component" value="Unassembled WGS sequence"/>
</dbReference>
<keyword evidence="4" id="KW-1185">Reference proteome</keyword>
<dbReference type="Pfam" id="PF20151">
    <property type="entry name" value="DUF6533"/>
    <property type="match status" value="1"/>
</dbReference>
<comment type="caution">
    <text evidence="3">The sequence shown here is derived from an EMBL/GenBank/DDBJ whole genome shotgun (WGS) entry which is preliminary data.</text>
</comment>
<protein>
    <recommendedName>
        <fullName evidence="2">DUF6533 domain-containing protein</fullName>
    </recommendedName>
</protein>
<proteinExistence type="predicted"/>
<organism evidence="3 4">
    <name type="scientific">Mycena venus</name>
    <dbReference type="NCBI Taxonomy" id="2733690"/>
    <lineage>
        <taxon>Eukaryota</taxon>
        <taxon>Fungi</taxon>
        <taxon>Dikarya</taxon>
        <taxon>Basidiomycota</taxon>
        <taxon>Agaricomycotina</taxon>
        <taxon>Agaricomycetes</taxon>
        <taxon>Agaricomycetidae</taxon>
        <taxon>Agaricales</taxon>
        <taxon>Marasmiineae</taxon>
        <taxon>Mycenaceae</taxon>
        <taxon>Mycena</taxon>
    </lineage>
</organism>
<evidence type="ECO:0000256" key="1">
    <source>
        <dbReference type="SAM" id="Phobius"/>
    </source>
</evidence>
<name>A0A8H6Y179_9AGAR</name>
<dbReference type="AlphaFoldDB" id="A0A8H6Y179"/>
<sequence length="198" mass="22359">MTTLDNATIIFDRRINSYINLAAICVLVYDHILTLQAEVAYVWTSGYTRTSAWYLPVRYFPLFTSVVMLPMYDFGDFDSKFLIMAQVLFVECTLILRVICMYFFDKRIVLFLATISIIEFSVAALSVIPVGPIPVYSTSLPGCHIPTPHGPAMRLAGAWEGLLVVDVMLLGLTLHRGYIRSREAEVSLWHVIVRDGKS</sequence>
<accession>A0A8H6Y179</accession>
<feature type="transmembrane region" description="Helical" evidence="1">
    <location>
        <begin position="18"/>
        <end position="43"/>
    </location>
</feature>
<keyword evidence="1" id="KW-0812">Transmembrane</keyword>
<dbReference type="InterPro" id="IPR045340">
    <property type="entry name" value="DUF6533"/>
</dbReference>
<keyword evidence="1" id="KW-1133">Transmembrane helix</keyword>
<evidence type="ECO:0000259" key="2">
    <source>
        <dbReference type="Pfam" id="PF20151"/>
    </source>
</evidence>
<dbReference type="EMBL" id="JACAZI010000010">
    <property type="protein sequence ID" value="KAF7349957.1"/>
    <property type="molecule type" value="Genomic_DNA"/>
</dbReference>
<feature type="transmembrane region" description="Helical" evidence="1">
    <location>
        <begin position="55"/>
        <end position="75"/>
    </location>
</feature>
<reference evidence="3" key="1">
    <citation type="submission" date="2020-05" db="EMBL/GenBank/DDBJ databases">
        <title>Mycena genomes resolve the evolution of fungal bioluminescence.</title>
        <authorList>
            <person name="Tsai I.J."/>
        </authorList>
    </citation>
    <scope>NUCLEOTIDE SEQUENCE</scope>
    <source>
        <strain evidence="3">CCC161011</strain>
    </source>
</reference>
<evidence type="ECO:0000313" key="4">
    <source>
        <dbReference type="Proteomes" id="UP000620124"/>
    </source>
</evidence>
<keyword evidence="1" id="KW-0472">Membrane</keyword>
<gene>
    <name evidence="3" type="ORF">MVEN_01296800</name>
</gene>
<dbReference type="OrthoDB" id="2686513at2759"/>